<evidence type="ECO:0000256" key="9">
    <source>
        <dbReference type="ARBA" id="ARBA00047883"/>
    </source>
</evidence>
<evidence type="ECO:0000256" key="3">
    <source>
        <dbReference type="ARBA" id="ARBA00022679"/>
    </source>
</evidence>
<dbReference type="HOGENOM" id="CLU_018272_3_2_6"/>
<comment type="function">
    <text evidence="1 10">Condenses 4-methyl-5-(beta-hydroxyethyl)thiazole monophosphate (THZ-P) and 2-methyl-4-amino-5-hydroxymethyl pyrimidine pyrophosphate (HMP-PP) to form thiamine monophosphate (TMP).</text>
</comment>
<dbReference type="GO" id="GO:0009229">
    <property type="term" value="P:thiamine diphosphate biosynthetic process"/>
    <property type="evidence" value="ECO:0007669"/>
    <property type="project" value="UniProtKB-UniRule"/>
</dbReference>
<organism evidence="14 15">
    <name type="scientific">Actinobacillus ureae ATCC 25976</name>
    <dbReference type="NCBI Taxonomy" id="887324"/>
    <lineage>
        <taxon>Bacteria</taxon>
        <taxon>Pseudomonadati</taxon>
        <taxon>Pseudomonadota</taxon>
        <taxon>Gammaproteobacteria</taxon>
        <taxon>Pasteurellales</taxon>
        <taxon>Pasteurellaceae</taxon>
        <taxon>Actinobacillus</taxon>
    </lineage>
</organism>
<reference evidence="14 15" key="1">
    <citation type="submission" date="2011-01" db="EMBL/GenBank/DDBJ databases">
        <authorList>
            <person name="Muzny D."/>
            <person name="Qin X."/>
            <person name="Deng J."/>
            <person name="Jiang H."/>
            <person name="Liu Y."/>
            <person name="Qu J."/>
            <person name="Song X.-Z."/>
            <person name="Zhang L."/>
            <person name="Thornton R."/>
            <person name="Coyle M."/>
            <person name="Francisco L."/>
            <person name="Jackson L."/>
            <person name="Javaid M."/>
            <person name="Korchina V."/>
            <person name="Kovar C."/>
            <person name="Mata R."/>
            <person name="Mathew T."/>
            <person name="Ngo R."/>
            <person name="Nguyen L."/>
            <person name="Nguyen N."/>
            <person name="Okwuonu G."/>
            <person name="Ongeri F."/>
            <person name="Pham C."/>
            <person name="Simmons D."/>
            <person name="Wilczek-Boney K."/>
            <person name="Hale W."/>
            <person name="Jakkamsetti A."/>
            <person name="Pham P."/>
            <person name="Ruth R."/>
            <person name="San Lucas F."/>
            <person name="Warren J."/>
            <person name="Zhang J."/>
            <person name="Zhao Z."/>
            <person name="Zhou C."/>
            <person name="Zhu D."/>
            <person name="Lee S."/>
            <person name="Bess C."/>
            <person name="Blankenburg K."/>
            <person name="Forbes L."/>
            <person name="Fu Q."/>
            <person name="Gubbala S."/>
            <person name="Hirani K."/>
            <person name="Jayaseelan J.C."/>
            <person name="Lara F."/>
            <person name="Munidasa M."/>
            <person name="Palculict T."/>
            <person name="Patil S."/>
            <person name="Pu L.-L."/>
            <person name="Saada N."/>
            <person name="Tang L."/>
            <person name="Weissenberger G."/>
            <person name="Zhu Y."/>
            <person name="Hemphill L."/>
            <person name="Shang Y."/>
            <person name="Youmans B."/>
            <person name="Ayvaz T."/>
            <person name="Ross M."/>
            <person name="Santibanez J."/>
            <person name="Aqrawi P."/>
            <person name="Gross S."/>
            <person name="Joshi V."/>
            <person name="Fowler G."/>
            <person name="Nazareth L."/>
            <person name="Reid J."/>
            <person name="Worley K."/>
            <person name="Petrosino J."/>
            <person name="Highlander S."/>
            <person name="Gibbs R."/>
        </authorList>
    </citation>
    <scope>NUCLEOTIDE SEQUENCE [LARGE SCALE GENOMIC DNA]</scope>
    <source>
        <strain evidence="14 15">ATCC 25976</strain>
    </source>
</reference>
<gene>
    <name evidence="10 14" type="primary">thiE</name>
    <name evidence="14" type="ORF">HMPREF0027_0986</name>
</gene>
<comment type="pathway">
    <text evidence="2 10 12">Cofactor biosynthesis; thiamine diphosphate biosynthesis; thiamine phosphate from 4-amino-2-methyl-5-diphosphomethylpyrimidine and 4-methyl-5-(2-phosphoethyl)-thiazole: step 1/1.</text>
</comment>
<dbReference type="Gene3D" id="3.20.20.70">
    <property type="entry name" value="Aldolase class I"/>
    <property type="match status" value="1"/>
</dbReference>
<dbReference type="Pfam" id="PF02581">
    <property type="entry name" value="TMP-TENI"/>
    <property type="match status" value="1"/>
</dbReference>
<dbReference type="FunFam" id="3.20.20.70:FF:000096">
    <property type="entry name" value="Thiamine-phosphate synthase"/>
    <property type="match status" value="1"/>
</dbReference>
<evidence type="ECO:0000256" key="1">
    <source>
        <dbReference type="ARBA" id="ARBA00003814"/>
    </source>
</evidence>
<dbReference type="HAMAP" id="MF_00097">
    <property type="entry name" value="TMP_synthase"/>
    <property type="match status" value="1"/>
</dbReference>
<dbReference type="EC" id="2.5.1.3" evidence="10"/>
<dbReference type="PANTHER" id="PTHR20857:SF15">
    <property type="entry name" value="THIAMINE-PHOSPHATE SYNTHASE"/>
    <property type="match status" value="1"/>
</dbReference>
<comment type="caution">
    <text evidence="14">The sequence shown here is derived from an EMBL/GenBank/DDBJ whole genome shotgun (WGS) entry which is preliminary data.</text>
</comment>
<dbReference type="PANTHER" id="PTHR20857">
    <property type="entry name" value="THIAMINE-PHOSPHATE PYROPHOSPHORYLASE"/>
    <property type="match status" value="1"/>
</dbReference>
<keyword evidence="4 10" id="KW-0479">Metal-binding</keyword>
<feature type="binding site" evidence="10">
    <location>
        <begin position="203"/>
        <end position="204"/>
    </location>
    <ligand>
        <name>2-[(2R,5Z)-2-carboxy-4-methylthiazol-5(2H)-ylidene]ethyl phosphate</name>
        <dbReference type="ChEBI" id="CHEBI:62899"/>
    </ligand>
</feature>
<evidence type="ECO:0000256" key="7">
    <source>
        <dbReference type="ARBA" id="ARBA00047334"/>
    </source>
</evidence>
<feature type="binding site" evidence="10">
    <location>
        <position position="85"/>
    </location>
    <ligand>
        <name>4-amino-2-methyl-5-(diphosphooxymethyl)pyrimidine</name>
        <dbReference type="ChEBI" id="CHEBI:57841"/>
    </ligand>
</feature>
<feature type="binding site" evidence="10">
    <location>
        <begin position="151"/>
        <end position="153"/>
    </location>
    <ligand>
        <name>2-[(2R,5Z)-2-carboxy-4-methylthiazol-5(2H)-ylidene]ethyl phosphate</name>
        <dbReference type="ChEBI" id="CHEBI:62899"/>
    </ligand>
</feature>
<comment type="similarity">
    <text evidence="10 11">Belongs to the thiamine-phosphate synthase family.</text>
</comment>
<evidence type="ECO:0000313" key="14">
    <source>
        <dbReference type="EMBL" id="EFX91957.1"/>
    </source>
</evidence>
<dbReference type="UniPathway" id="UPA00060">
    <property type="reaction ID" value="UER00141"/>
</dbReference>
<dbReference type="InterPro" id="IPR022998">
    <property type="entry name" value="ThiamineP_synth_TenI"/>
</dbReference>
<evidence type="ECO:0000256" key="6">
    <source>
        <dbReference type="ARBA" id="ARBA00022977"/>
    </source>
</evidence>
<dbReference type="GO" id="GO:0000287">
    <property type="term" value="F:magnesium ion binding"/>
    <property type="evidence" value="ECO:0007669"/>
    <property type="project" value="UniProtKB-UniRule"/>
</dbReference>
<dbReference type="EMBL" id="AEVG01000065">
    <property type="protein sequence ID" value="EFX91957.1"/>
    <property type="molecule type" value="Genomic_DNA"/>
</dbReference>
<name>E8KGL9_9PAST</name>
<evidence type="ECO:0000256" key="10">
    <source>
        <dbReference type="HAMAP-Rule" id="MF_00097"/>
    </source>
</evidence>
<dbReference type="SUPFAM" id="SSF51391">
    <property type="entry name" value="Thiamin phosphate synthase"/>
    <property type="match status" value="1"/>
</dbReference>
<evidence type="ECO:0000313" key="15">
    <source>
        <dbReference type="Proteomes" id="UP000005467"/>
    </source>
</evidence>
<sequence>MIMHDIQQMLTLYFIAGTQDCPNPTEDRAKNLFLILEQALQAGITCFQFRDKGNNSLEAQPQAQKALAIQCRDLCHRYKVPFIVDDNVALAIEIDADGVHVGQKDISPIMIRQMTNKPLIIGLSNNTLEDLWHSEQMIEVDYCGLGPVFPTNSKEKHNPPIGLDFVKKARDAGIRKPIVSIGGVKAEHVAILKQNGANGIAVISAISLASNVSQAVKALLYGYLN</sequence>
<evidence type="ECO:0000256" key="8">
    <source>
        <dbReference type="ARBA" id="ARBA00047851"/>
    </source>
</evidence>
<keyword evidence="5 10" id="KW-0460">Magnesium</keyword>
<comment type="catalytic activity">
    <reaction evidence="8 10 11">
        <text>2-(2-carboxy-4-methylthiazol-5-yl)ethyl phosphate + 4-amino-2-methyl-5-(diphosphooxymethyl)pyrimidine + 2 H(+) = thiamine phosphate + CO2 + diphosphate</text>
        <dbReference type="Rhea" id="RHEA:47848"/>
        <dbReference type="ChEBI" id="CHEBI:15378"/>
        <dbReference type="ChEBI" id="CHEBI:16526"/>
        <dbReference type="ChEBI" id="CHEBI:33019"/>
        <dbReference type="ChEBI" id="CHEBI:37575"/>
        <dbReference type="ChEBI" id="CHEBI:57841"/>
        <dbReference type="ChEBI" id="CHEBI:62890"/>
        <dbReference type="EC" id="2.5.1.3"/>
    </reaction>
</comment>
<dbReference type="NCBIfam" id="TIGR00693">
    <property type="entry name" value="thiE"/>
    <property type="match status" value="1"/>
</dbReference>
<dbReference type="InterPro" id="IPR013785">
    <property type="entry name" value="Aldolase_TIM"/>
</dbReference>
<comment type="catalytic activity">
    <reaction evidence="7 10 11">
        <text>4-methyl-5-(2-phosphooxyethyl)-thiazole + 4-amino-2-methyl-5-(diphosphooxymethyl)pyrimidine + H(+) = thiamine phosphate + diphosphate</text>
        <dbReference type="Rhea" id="RHEA:22328"/>
        <dbReference type="ChEBI" id="CHEBI:15378"/>
        <dbReference type="ChEBI" id="CHEBI:33019"/>
        <dbReference type="ChEBI" id="CHEBI:37575"/>
        <dbReference type="ChEBI" id="CHEBI:57841"/>
        <dbReference type="ChEBI" id="CHEBI:58296"/>
        <dbReference type="EC" id="2.5.1.3"/>
    </reaction>
</comment>
<keyword evidence="6 10" id="KW-0784">Thiamine biosynthesis</keyword>
<evidence type="ECO:0000256" key="12">
    <source>
        <dbReference type="RuleBase" id="RU004253"/>
    </source>
</evidence>
<evidence type="ECO:0000256" key="2">
    <source>
        <dbReference type="ARBA" id="ARBA00005165"/>
    </source>
</evidence>
<evidence type="ECO:0000256" key="5">
    <source>
        <dbReference type="ARBA" id="ARBA00022842"/>
    </source>
</evidence>
<feature type="binding site" evidence="10">
    <location>
        <position position="183"/>
    </location>
    <ligand>
        <name>2-[(2R,5Z)-2-carboxy-4-methylthiazol-5(2H)-ylidene]ethyl phosphate</name>
        <dbReference type="ChEBI" id="CHEBI:62899"/>
    </ligand>
</feature>
<keyword evidence="15" id="KW-1185">Reference proteome</keyword>
<dbReference type="InterPro" id="IPR034291">
    <property type="entry name" value="TMP_synthase"/>
</dbReference>
<feature type="binding site" evidence="10">
    <location>
        <position position="105"/>
    </location>
    <ligand>
        <name>Mg(2+)</name>
        <dbReference type="ChEBI" id="CHEBI:18420"/>
    </ligand>
</feature>
<dbReference type="GO" id="GO:0005737">
    <property type="term" value="C:cytoplasm"/>
    <property type="evidence" value="ECO:0007669"/>
    <property type="project" value="TreeGrafter"/>
</dbReference>
<dbReference type="AlphaFoldDB" id="E8KGL9"/>
<protein>
    <recommendedName>
        <fullName evidence="10">Thiamine-phosphate synthase</fullName>
        <shortName evidence="10">TP synthase</shortName>
        <shortName evidence="10">TPS</shortName>
        <ecNumber evidence="10">2.5.1.3</ecNumber>
    </recommendedName>
    <alternativeName>
        <fullName evidence="10">Thiamine-phosphate pyrophosphorylase</fullName>
        <shortName evidence="10">TMP pyrophosphorylase</shortName>
        <shortName evidence="10">TMP-PPase</shortName>
    </alternativeName>
</protein>
<feature type="domain" description="Thiamine phosphate synthase/TenI" evidence="13">
    <location>
        <begin position="12"/>
        <end position="206"/>
    </location>
</feature>
<feature type="binding site" evidence="10">
    <location>
        <position position="124"/>
    </location>
    <ligand>
        <name>4-amino-2-methyl-5-(diphosphooxymethyl)pyrimidine</name>
        <dbReference type="ChEBI" id="CHEBI:57841"/>
    </ligand>
</feature>
<feature type="binding site" evidence="10">
    <location>
        <position position="86"/>
    </location>
    <ligand>
        <name>Mg(2+)</name>
        <dbReference type="ChEBI" id="CHEBI:18420"/>
    </ligand>
</feature>
<feature type="binding site" evidence="10">
    <location>
        <begin position="48"/>
        <end position="52"/>
    </location>
    <ligand>
        <name>4-amino-2-methyl-5-(diphosphooxymethyl)pyrimidine</name>
        <dbReference type="ChEBI" id="CHEBI:57841"/>
    </ligand>
</feature>
<evidence type="ECO:0000256" key="11">
    <source>
        <dbReference type="RuleBase" id="RU003826"/>
    </source>
</evidence>
<accession>E8KGL9</accession>
<evidence type="ECO:0000259" key="13">
    <source>
        <dbReference type="Pfam" id="PF02581"/>
    </source>
</evidence>
<dbReference type="GO" id="GO:0004789">
    <property type="term" value="F:thiamine-phosphate diphosphorylase activity"/>
    <property type="evidence" value="ECO:0007669"/>
    <property type="project" value="UniProtKB-UniRule"/>
</dbReference>
<comment type="cofactor">
    <cofactor evidence="10">
        <name>Mg(2+)</name>
        <dbReference type="ChEBI" id="CHEBI:18420"/>
    </cofactor>
    <text evidence="10">Binds 1 Mg(2+) ion per subunit.</text>
</comment>
<evidence type="ECO:0000256" key="4">
    <source>
        <dbReference type="ARBA" id="ARBA00022723"/>
    </source>
</evidence>
<dbReference type="GO" id="GO:0009228">
    <property type="term" value="P:thiamine biosynthetic process"/>
    <property type="evidence" value="ECO:0007669"/>
    <property type="project" value="UniProtKB-KW"/>
</dbReference>
<dbReference type="InterPro" id="IPR036206">
    <property type="entry name" value="ThiamineP_synth_sf"/>
</dbReference>
<proteinExistence type="inferred from homology"/>
<keyword evidence="3 10" id="KW-0808">Transferase</keyword>
<feature type="binding site" evidence="10">
    <location>
        <position position="154"/>
    </location>
    <ligand>
        <name>4-amino-2-methyl-5-(diphosphooxymethyl)pyrimidine</name>
        <dbReference type="ChEBI" id="CHEBI:57841"/>
    </ligand>
</feature>
<dbReference type="Proteomes" id="UP000005467">
    <property type="component" value="Unassembled WGS sequence"/>
</dbReference>
<dbReference type="CDD" id="cd00564">
    <property type="entry name" value="TMP_TenI"/>
    <property type="match status" value="1"/>
</dbReference>
<comment type="catalytic activity">
    <reaction evidence="9 10 11">
        <text>2-[(2R,5Z)-2-carboxy-4-methylthiazol-5(2H)-ylidene]ethyl phosphate + 4-amino-2-methyl-5-(diphosphooxymethyl)pyrimidine + 2 H(+) = thiamine phosphate + CO2 + diphosphate</text>
        <dbReference type="Rhea" id="RHEA:47844"/>
        <dbReference type="ChEBI" id="CHEBI:15378"/>
        <dbReference type="ChEBI" id="CHEBI:16526"/>
        <dbReference type="ChEBI" id="CHEBI:33019"/>
        <dbReference type="ChEBI" id="CHEBI:37575"/>
        <dbReference type="ChEBI" id="CHEBI:57841"/>
        <dbReference type="ChEBI" id="CHEBI:62899"/>
        <dbReference type="EC" id="2.5.1.3"/>
    </reaction>
</comment>